<dbReference type="InterPro" id="IPR050682">
    <property type="entry name" value="ModA/WtpA"/>
</dbReference>
<organism evidence="4 5">
    <name type="scientific">Tepidibacter hydrothermalis</name>
    <dbReference type="NCBI Taxonomy" id="3036126"/>
    <lineage>
        <taxon>Bacteria</taxon>
        <taxon>Bacillati</taxon>
        <taxon>Bacillota</taxon>
        <taxon>Clostridia</taxon>
        <taxon>Peptostreptococcales</taxon>
        <taxon>Peptostreptococcaceae</taxon>
        <taxon>Tepidibacter</taxon>
    </lineage>
</organism>
<accession>A0ABY8ECG4</accession>
<dbReference type="PANTHER" id="PTHR30632">
    <property type="entry name" value="MOLYBDATE-BINDING PERIPLASMIC PROTEIN"/>
    <property type="match status" value="1"/>
</dbReference>
<dbReference type="EMBL" id="CP120733">
    <property type="protein sequence ID" value="WFD10627.1"/>
    <property type="molecule type" value="Genomic_DNA"/>
</dbReference>
<dbReference type="CDD" id="cd13538">
    <property type="entry name" value="PBP2_ModA_like_1"/>
    <property type="match status" value="1"/>
</dbReference>
<dbReference type="PIRSF" id="PIRSF004846">
    <property type="entry name" value="ModA"/>
    <property type="match status" value="1"/>
</dbReference>
<evidence type="ECO:0000256" key="3">
    <source>
        <dbReference type="ARBA" id="ARBA00022729"/>
    </source>
</evidence>
<evidence type="ECO:0000256" key="2">
    <source>
        <dbReference type="ARBA" id="ARBA00022723"/>
    </source>
</evidence>
<keyword evidence="3" id="KW-0732">Signal</keyword>
<dbReference type="PROSITE" id="PS51257">
    <property type="entry name" value="PROKAR_LIPOPROTEIN"/>
    <property type="match status" value="1"/>
</dbReference>
<dbReference type="Proteomes" id="UP001222800">
    <property type="component" value="Chromosome"/>
</dbReference>
<dbReference type="Gene3D" id="3.40.190.10">
    <property type="entry name" value="Periplasmic binding protein-like II"/>
    <property type="match status" value="2"/>
</dbReference>
<dbReference type="NCBIfam" id="TIGR01256">
    <property type="entry name" value="modA"/>
    <property type="match status" value="1"/>
</dbReference>
<sequence>MRKSFFCLILLIFITIGSVGCNNKKVEKNNEITVFAASSMTESMEEIKQEFEKNNPDIKIVLNLDSSSRLRTQIENGVKPDIFISANEKHCKLLQEKGITDNKEQLLNNSMVLIVPSDNPCNIENLNDLRNKCDVVIAQKEVPAGDYALRILDNLNDKYGKDYKDSVLKNVVSEENNVKQVVTKVVLKEAQAAFVYSSDVTNKIKDKVKVIDIPKEYNVNATYWSSVFNDNEECLKFYEYLKGDQGKIIFKKYGFEPYI</sequence>
<keyword evidence="5" id="KW-1185">Reference proteome</keyword>
<comment type="similarity">
    <text evidence="1">Belongs to the bacterial solute-binding protein ModA family.</text>
</comment>
<gene>
    <name evidence="4" type="primary">modA</name>
    <name evidence="4" type="ORF">P4S50_00715</name>
</gene>
<name>A0ABY8ECG4_9FIRM</name>
<dbReference type="PANTHER" id="PTHR30632:SF0">
    <property type="entry name" value="SULFATE-BINDING PROTEIN"/>
    <property type="match status" value="1"/>
</dbReference>
<dbReference type="SUPFAM" id="SSF53850">
    <property type="entry name" value="Periplasmic binding protein-like II"/>
    <property type="match status" value="1"/>
</dbReference>
<dbReference type="RefSeq" id="WP_277732594.1">
    <property type="nucleotide sequence ID" value="NZ_CP120733.1"/>
</dbReference>
<evidence type="ECO:0000256" key="1">
    <source>
        <dbReference type="ARBA" id="ARBA00009175"/>
    </source>
</evidence>
<evidence type="ECO:0000313" key="5">
    <source>
        <dbReference type="Proteomes" id="UP001222800"/>
    </source>
</evidence>
<keyword evidence="2" id="KW-0479">Metal-binding</keyword>
<proteinExistence type="inferred from homology"/>
<dbReference type="InterPro" id="IPR005950">
    <property type="entry name" value="ModA"/>
</dbReference>
<protein>
    <submittedName>
        <fullName evidence="4">Molybdate ABC transporter substrate-binding protein</fullName>
    </submittedName>
</protein>
<reference evidence="4 5" key="1">
    <citation type="submission" date="2023-03" db="EMBL/GenBank/DDBJ databases">
        <title>Complete genome sequence of Tepidibacter sp. SWIR-1, isolated from a deep-sea hydrothermal vent.</title>
        <authorList>
            <person name="Li X."/>
        </authorList>
    </citation>
    <scope>NUCLEOTIDE SEQUENCE [LARGE SCALE GENOMIC DNA]</scope>
    <source>
        <strain evidence="4 5">SWIR-1</strain>
    </source>
</reference>
<dbReference type="Pfam" id="PF13531">
    <property type="entry name" value="SBP_bac_11"/>
    <property type="match status" value="1"/>
</dbReference>
<evidence type="ECO:0000313" key="4">
    <source>
        <dbReference type="EMBL" id="WFD10627.1"/>
    </source>
</evidence>